<dbReference type="PANTHER" id="PTHR23501">
    <property type="entry name" value="MAJOR FACILITATOR SUPERFAMILY"/>
    <property type="match status" value="1"/>
</dbReference>
<feature type="transmembrane region" description="Helical" evidence="5">
    <location>
        <begin position="21"/>
        <end position="40"/>
    </location>
</feature>
<feature type="transmembrane region" description="Helical" evidence="5">
    <location>
        <begin position="298"/>
        <end position="319"/>
    </location>
</feature>
<gene>
    <name evidence="7" type="ORF">SUNI508_02597</name>
</gene>
<dbReference type="SUPFAM" id="SSF103473">
    <property type="entry name" value="MFS general substrate transporter"/>
    <property type="match status" value="2"/>
</dbReference>
<evidence type="ECO:0000256" key="5">
    <source>
        <dbReference type="SAM" id="Phobius"/>
    </source>
</evidence>
<evidence type="ECO:0000256" key="3">
    <source>
        <dbReference type="ARBA" id="ARBA00022989"/>
    </source>
</evidence>
<keyword evidence="3 5" id="KW-1133">Transmembrane helix</keyword>
<evidence type="ECO:0000256" key="4">
    <source>
        <dbReference type="ARBA" id="ARBA00023136"/>
    </source>
</evidence>
<dbReference type="Gene3D" id="1.20.1250.20">
    <property type="entry name" value="MFS general substrate transporter like domains"/>
    <property type="match status" value="2"/>
</dbReference>
<dbReference type="InterPro" id="IPR005829">
    <property type="entry name" value="Sugar_transporter_CS"/>
</dbReference>
<comment type="caution">
    <text evidence="7">The sequence shown here is derived from an EMBL/GenBank/DDBJ whole genome shotgun (WGS) entry which is preliminary data.</text>
</comment>
<dbReference type="InterPro" id="IPR011701">
    <property type="entry name" value="MFS"/>
</dbReference>
<feature type="transmembrane region" description="Helical" evidence="5">
    <location>
        <begin position="189"/>
        <end position="208"/>
    </location>
</feature>
<keyword evidence="8" id="KW-1185">Reference proteome</keyword>
<evidence type="ECO:0000313" key="8">
    <source>
        <dbReference type="Proteomes" id="UP001408356"/>
    </source>
</evidence>
<dbReference type="InterPro" id="IPR036259">
    <property type="entry name" value="MFS_trans_sf"/>
</dbReference>
<reference evidence="7 8" key="1">
    <citation type="journal article" date="2024" name="J. Plant Pathol.">
        <title>Sequence and assembly of the genome of Seiridium unicorne, isolate CBS 538.82, causal agent of cypress canker disease.</title>
        <authorList>
            <person name="Scali E."/>
            <person name="Rocca G.D."/>
            <person name="Danti R."/>
            <person name="Garbelotto M."/>
            <person name="Barberini S."/>
            <person name="Baroncelli R."/>
            <person name="Emiliani G."/>
        </authorList>
    </citation>
    <scope>NUCLEOTIDE SEQUENCE [LARGE SCALE GENOMIC DNA]</scope>
    <source>
        <strain evidence="7 8">BM-138-508</strain>
    </source>
</reference>
<feature type="transmembrane region" description="Helical" evidence="5">
    <location>
        <begin position="107"/>
        <end position="127"/>
    </location>
</feature>
<feature type="domain" description="Major facilitator superfamily (MFS) profile" evidence="6">
    <location>
        <begin position="1"/>
        <end position="431"/>
    </location>
</feature>
<dbReference type="InterPro" id="IPR020846">
    <property type="entry name" value="MFS_dom"/>
</dbReference>
<evidence type="ECO:0000259" key="6">
    <source>
        <dbReference type="PROSITE" id="PS50850"/>
    </source>
</evidence>
<protein>
    <submittedName>
        <fullName evidence="7">Major facilitator superfamily (MFS) profile domain-containing protein</fullName>
    </submittedName>
</protein>
<feature type="transmembrane region" description="Helical" evidence="5">
    <location>
        <begin position="334"/>
        <end position="355"/>
    </location>
</feature>
<feature type="transmembrane region" description="Helical" evidence="5">
    <location>
        <begin position="158"/>
        <end position="177"/>
    </location>
</feature>
<feature type="transmembrane region" description="Helical" evidence="5">
    <location>
        <begin position="228"/>
        <end position="253"/>
    </location>
</feature>
<feature type="transmembrane region" description="Helical" evidence="5">
    <location>
        <begin position="83"/>
        <end position="101"/>
    </location>
</feature>
<dbReference type="PANTHER" id="PTHR23501:SF43">
    <property type="entry name" value="MULTIDRUG TRANSPORTER, PUTATIVE (AFU_ORTHOLOGUE AFUA_6G03040)-RELATED"/>
    <property type="match status" value="1"/>
</dbReference>
<sequence length="479" mass="51985">MDTGVVIIISKLSDIFGRKTILITVVILFAIFSAACGAAQTIDQLIIFRALQGVGGAGNFAVCSVILLELVPSHKYAKYTSSVSVVYSFSLLLGPVLGGAISDYTTWRWIFLINVPPAILTAVVILLSMPNGFPHHGNPRKDRPNAGRVNSRQYIQRLDYLGTILLLVATVFLVAALEEADLAYSWSSPFVISLLIISGLAWIAFLLWERHITLEAKVREPMFPWRFLCSRVWVGMLLNAFFLGSAWFCTIFQLPQRMQIVNGISPVQAGLQFIPFTLAAPLGSVIAPTIAKMTKIPPIYLVLFAALCQVIGLALISTLPNSRAIIKAQYGYEIIAGFGCGINITLLVLMTPFCVQERDKGMSFLEPNLVGSSVKSGVAVAMGSVTQFRVMGGAIGLAIVTAAFNGLARVRLESLITPSQLAQLLQYPATIETFPVTIQDAIRVAFAEGYTLQAKILAGLAAGQFPATLLMWQKEQIKV</sequence>
<proteinExistence type="predicted"/>
<evidence type="ECO:0000313" key="7">
    <source>
        <dbReference type="EMBL" id="KAK9413398.1"/>
    </source>
</evidence>
<evidence type="ECO:0000256" key="2">
    <source>
        <dbReference type="ARBA" id="ARBA00022692"/>
    </source>
</evidence>
<keyword evidence="4 5" id="KW-0472">Membrane</keyword>
<keyword evidence="2 5" id="KW-0812">Transmembrane</keyword>
<dbReference type="Proteomes" id="UP001408356">
    <property type="component" value="Unassembled WGS sequence"/>
</dbReference>
<organism evidence="7 8">
    <name type="scientific">Seiridium unicorne</name>
    <dbReference type="NCBI Taxonomy" id="138068"/>
    <lineage>
        <taxon>Eukaryota</taxon>
        <taxon>Fungi</taxon>
        <taxon>Dikarya</taxon>
        <taxon>Ascomycota</taxon>
        <taxon>Pezizomycotina</taxon>
        <taxon>Sordariomycetes</taxon>
        <taxon>Xylariomycetidae</taxon>
        <taxon>Amphisphaeriales</taxon>
        <taxon>Sporocadaceae</taxon>
        <taxon>Seiridium</taxon>
    </lineage>
</organism>
<feature type="transmembrane region" description="Helical" evidence="5">
    <location>
        <begin position="273"/>
        <end position="291"/>
    </location>
</feature>
<dbReference type="PROSITE" id="PS50850">
    <property type="entry name" value="MFS"/>
    <property type="match status" value="1"/>
</dbReference>
<dbReference type="Pfam" id="PF07690">
    <property type="entry name" value="MFS_1"/>
    <property type="match status" value="1"/>
</dbReference>
<comment type="subcellular location">
    <subcellularLocation>
        <location evidence="1">Membrane</location>
        <topology evidence="1">Multi-pass membrane protein</topology>
    </subcellularLocation>
</comment>
<name>A0ABR2UFX8_9PEZI</name>
<dbReference type="PROSITE" id="PS00216">
    <property type="entry name" value="SUGAR_TRANSPORT_1"/>
    <property type="match status" value="1"/>
</dbReference>
<evidence type="ECO:0000256" key="1">
    <source>
        <dbReference type="ARBA" id="ARBA00004141"/>
    </source>
</evidence>
<accession>A0ABR2UFX8</accession>
<dbReference type="EMBL" id="JARVKF010000440">
    <property type="protein sequence ID" value="KAK9413398.1"/>
    <property type="molecule type" value="Genomic_DNA"/>
</dbReference>
<feature type="transmembrane region" description="Helical" evidence="5">
    <location>
        <begin position="46"/>
        <end position="71"/>
    </location>
</feature>